<evidence type="ECO:0000313" key="3">
    <source>
        <dbReference type="EMBL" id="OGY79396.1"/>
    </source>
</evidence>
<feature type="domain" description="DM13" evidence="2">
    <location>
        <begin position="128"/>
        <end position="231"/>
    </location>
</feature>
<evidence type="ECO:0000256" key="1">
    <source>
        <dbReference type="SAM" id="Phobius"/>
    </source>
</evidence>
<dbReference type="AlphaFoldDB" id="A0A1G2ASC4"/>
<accession>A0A1G2ASC4</accession>
<keyword evidence="1" id="KW-0472">Membrane</keyword>
<comment type="caution">
    <text evidence="3">The sequence shown here is derived from an EMBL/GenBank/DDBJ whole genome shotgun (WGS) entry which is preliminary data.</text>
</comment>
<sequence>MSAIQSSSRKKFYIFFAFELVVFILLYIFFRVQRDSHIRIPETNIDQDNTVLSSENNTSSTQDEVAFTDTLRSGRDVDSMTDIEKEQAIADALVDFPSSEMTNDQKSAEASSASSMLVADEVTTQLSGTFDGRAHPGSGNVRIVQEGQKRVLIFEDDFRTDPGPQLHVFLSGTKDPKNSADLHAVGDADLGRLKSTSGAQMYTLPAELNFDIKSVVVYCVPFKVIFGVANF</sequence>
<proteinExistence type="predicted"/>
<gene>
    <name evidence="3" type="ORF">A3B74_00965</name>
</gene>
<dbReference type="PROSITE" id="PS51549">
    <property type="entry name" value="DM13"/>
    <property type="match status" value="1"/>
</dbReference>
<name>A0A1G2ASC4_9BACT</name>
<feature type="transmembrane region" description="Helical" evidence="1">
    <location>
        <begin position="12"/>
        <end position="30"/>
    </location>
</feature>
<dbReference type="STRING" id="1798540.A3B74_00965"/>
<dbReference type="Pfam" id="PF10517">
    <property type="entry name" value="DM13"/>
    <property type="match status" value="1"/>
</dbReference>
<dbReference type="EMBL" id="MHKB01000009">
    <property type="protein sequence ID" value="OGY79396.1"/>
    <property type="molecule type" value="Genomic_DNA"/>
</dbReference>
<protein>
    <recommendedName>
        <fullName evidence="2">DM13 domain-containing protein</fullName>
    </recommendedName>
</protein>
<keyword evidence="1" id="KW-0812">Transmembrane</keyword>
<keyword evidence="1" id="KW-1133">Transmembrane helix</keyword>
<organism evidence="3 4">
    <name type="scientific">Candidatus Kerfeldbacteria bacterium RIFCSPHIGHO2_02_FULL_42_14</name>
    <dbReference type="NCBI Taxonomy" id="1798540"/>
    <lineage>
        <taxon>Bacteria</taxon>
        <taxon>Candidatus Kerfeldiibacteriota</taxon>
    </lineage>
</organism>
<evidence type="ECO:0000259" key="2">
    <source>
        <dbReference type="PROSITE" id="PS51549"/>
    </source>
</evidence>
<dbReference type="Proteomes" id="UP000177165">
    <property type="component" value="Unassembled WGS sequence"/>
</dbReference>
<reference evidence="3 4" key="1">
    <citation type="journal article" date="2016" name="Nat. Commun.">
        <title>Thousands of microbial genomes shed light on interconnected biogeochemical processes in an aquifer system.</title>
        <authorList>
            <person name="Anantharaman K."/>
            <person name="Brown C.T."/>
            <person name="Hug L.A."/>
            <person name="Sharon I."/>
            <person name="Castelle C.J."/>
            <person name="Probst A.J."/>
            <person name="Thomas B.C."/>
            <person name="Singh A."/>
            <person name="Wilkins M.J."/>
            <person name="Karaoz U."/>
            <person name="Brodie E.L."/>
            <person name="Williams K.H."/>
            <person name="Hubbard S.S."/>
            <person name="Banfield J.F."/>
        </authorList>
    </citation>
    <scope>NUCLEOTIDE SEQUENCE [LARGE SCALE GENOMIC DNA]</scope>
</reference>
<evidence type="ECO:0000313" key="4">
    <source>
        <dbReference type="Proteomes" id="UP000177165"/>
    </source>
</evidence>
<dbReference type="InterPro" id="IPR019545">
    <property type="entry name" value="DM13_domain"/>
</dbReference>